<name>A0A1S8KXL3_9CLOT</name>
<gene>
    <name evidence="1" type="ORF">CROST_006840</name>
</gene>
<proteinExistence type="predicted"/>
<sequence>MFKTKKKSLRFIITFAVVGSLVIAPFITAMASFPGGPI</sequence>
<dbReference type="AlphaFoldDB" id="A0A1S8KXL3"/>
<dbReference type="EMBL" id="CP096983">
    <property type="protein sequence ID" value="URZ09976.1"/>
    <property type="molecule type" value="Genomic_DNA"/>
</dbReference>
<dbReference type="Proteomes" id="UP000190951">
    <property type="component" value="Chromosome"/>
</dbReference>
<protein>
    <submittedName>
        <fullName evidence="1">Uncharacterized protein</fullName>
    </submittedName>
</protein>
<evidence type="ECO:0000313" key="2">
    <source>
        <dbReference type="Proteomes" id="UP000190951"/>
    </source>
</evidence>
<evidence type="ECO:0000313" key="1">
    <source>
        <dbReference type="EMBL" id="URZ09976.1"/>
    </source>
</evidence>
<organism evidence="1 2">
    <name type="scientific">Clostridium felsineum</name>
    <dbReference type="NCBI Taxonomy" id="36839"/>
    <lineage>
        <taxon>Bacteria</taxon>
        <taxon>Bacillati</taxon>
        <taxon>Bacillota</taxon>
        <taxon>Clostridia</taxon>
        <taxon>Eubacteriales</taxon>
        <taxon>Clostridiaceae</taxon>
        <taxon>Clostridium</taxon>
    </lineage>
</organism>
<dbReference type="KEGG" id="crw:CROST_006840"/>
<accession>A0A1S8KXL3</accession>
<keyword evidence="2" id="KW-1185">Reference proteome</keyword>
<reference evidence="1 2" key="1">
    <citation type="submission" date="2022-04" db="EMBL/GenBank/DDBJ databases">
        <title>Genome sequence of C. roseum typestrain.</title>
        <authorList>
            <person name="Poehlein A."/>
            <person name="Schoch T."/>
            <person name="Duerre P."/>
            <person name="Daniel R."/>
        </authorList>
    </citation>
    <scope>NUCLEOTIDE SEQUENCE [LARGE SCALE GENOMIC DNA]</scope>
    <source>
        <strain evidence="1 2">DSM 7320</strain>
    </source>
</reference>